<dbReference type="STRING" id="1120920.SAMN03080599_01466"/>
<dbReference type="InterPro" id="IPR008551">
    <property type="entry name" value="TANGO2"/>
</dbReference>
<evidence type="ECO:0000313" key="2">
    <source>
        <dbReference type="Proteomes" id="UP000199208"/>
    </source>
</evidence>
<gene>
    <name evidence="1" type="ORF">SAMN03080599_01466</name>
</gene>
<accession>A0A1G5RY33</accession>
<dbReference type="Proteomes" id="UP000199208">
    <property type="component" value="Unassembled WGS sequence"/>
</dbReference>
<dbReference type="RefSeq" id="WP_170829344.1">
    <property type="nucleotide sequence ID" value="NZ_FMWL01000005.1"/>
</dbReference>
<organism evidence="1 2">
    <name type="scientific">Acidaminobacter hydrogenoformans DSM 2784</name>
    <dbReference type="NCBI Taxonomy" id="1120920"/>
    <lineage>
        <taxon>Bacteria</taxon>
        <taxon>Bacillati</taxon>
        <taxon>Bacillota</taxon>
        <taxon>Clostridia</taxon>
        <taxon>Peptostreptococcales</taxon>
        <taxon>Acidaminobacteraceae</taxon>
        <taxon>Acidaminobacter</taxon>
    </lineage>
</organism>
<dbReference type="PANTHER" id="PTHR17985:SF8">
    <property type="entry name" value="TRANSPORT AND GOLGI ORGANIZATION PROTEIN 2 HOMOLOG"/>
    <property type="match status" value="1"/>
</dbReference>
<proteinExistence type="predicted"/>
<name>A0A1G5RY33_9FIRM</name>
<evidence type="ECO:0000313" key="1">
    <source>
        <dbReference type="EMBL" id="SCZ78837.1"/>
    </source>
</evidence>
<protein>
    <submittedName>
        <fullName evidence="1">Uncharacterized conserved protein, contains NRDE domain</fullName>
    </submittedName>
</protein>
<keyword evidence="2" id="KW-1185">Reference proteome</keyword>
<reference evidence="1 2" key="1">
    <citation type="submission" date="2016-10" db="EMBL/GenBank/DDBJ databases">
        <authorList>
            <person name="de Groot N.N."/>
        </authorList>
    </citation>
    <scope>NUCLEOTIDE SEQUENCE [LARGE SCALE GENOMIC DNA]</scope>
    <source>
        <strain evidence="1 2">DSM 2784</strain>
    </source>
</reference>
<dbReference type="EMBL" id="FMWL01000005">
    <property type="protein sequence ID" value="SCZ78837.1"/>
    <property type="molecule type" value="Genomic_DNA"/>
</dbReference>
<dbReference type="PANTHER" id="PTHR17985">
    <property type="entry name" value="SER/THR-RICH PROTEIN T10 IN DGCR REGION"/>
    <property type="match status" value="1"/>
</dbReference>
<dbReference type="Pfam" id="PF05742">
    <property type="entry name" value="TANGO2"/>
    <property type="match status" value="1"/>
</dbReference>
<sequence>MCIAWIAYHAHPKYPLVIAANRDEFFSRPTAAAAYWSDQPGIAGGRDLKDQGTWFAADQLGRFGLLTNHRDFSLHKDAPESRGILIPCYLSRPNSAAAFFDTLLEDASNFNPFNLLLCDADGLYHFDNITQQVTALKPGIYGLSNAFLDTPWPKLERGKARFTELLYASRDHLHPDLFMPILKDSQTAPDQALPSTGLELDLERKLSSIFVDAGTYGTRAHTVFLIDVAGNVTLYEQSLLIDTSDVTLDVTREQKKWRSTELKYKQAASK</sequence>
<dbReference type="AlphaFoldDB" id="A0A1G5RY33"/>